<dbReference type="FunFam" id="1.20.1300.10:FF:000008">
    <property type="entry name" value="Succinate dehydrogenase cytochrome b560 subunit"/>
    <property type="match status" value="1"/>
</dbReference>
<dbReference type="SUPFAM" id="SSF81343">
    <property type="entry name" value="Fumarate reductase respiratory complex transmembrane subunits"/>
    <property type="match status" value="1"/>
</dbReference>
<evidence type="ECO:0000256" key="5">
    <source>
        <dbReference type="ARBA" id="ARBA00022723"/>
    </source>
</evidence>
<sequence>MLAQRATHLSLRRLAASNRTVFSKIATGQYVAPAAVGLTMQTRPATTQKITTSDAHSILAAQRKNRPTSPHLSIYQPQIPWIASSLHRITGAIVSGGFYIFGAAYLVSPLFGWHMDSASMAAAFAAWPAALKVATKSVIALPFTFHAFNGVRHLVWDFGKEFKNKQVINTGLVVFSLAGLSTIYLALFV</sequence>
<keyword evidence="11 12" id="KW-0472">Membrane</keyword>
<evidence type="ECO:0000256" key="7">
    <source>
        <dbReference type="ARBA" id="ARBA00022946"/>
    </source>
</evidence>
<dbReference type="PANTHER" id="PTHR10978:SF5">
    <property type="entry name" value="SUCCINATE DEHYDROGENASE CYTOCHROME B560 SUBUNIT, MITOCHONDRIAL"/>
    <property type="match status" value="1"/>
</dbReference>
<dbReference type="CDD" id="cd03499">
    <property type="entry name" value="SQR_TypeC_SdhC"/>
    <property type="match status" value="1"/>
</dbReference>
<reference evidence="13 14" key="1">
    <citation type="submission" date="2018-05" db="EMBL/GenBank/DDBJ databases">
        <title>Draft genome sequence of Scytalidium lignicola DSM 105466, a ubiquitous saprotrophic fungus.</title>
        <authorList>
            <person name="Buettner E."/>
            <person name="Gebauer A.M."/>
            <person name="Hofrichter M."/>
            <person name="Liers C."/>
            <person name="Kellner H."/>
        </authorList>
    </citation>
    <scope>NUCLEOTIDE SEQUENCE [LARGE SCALE GENOMIC DNA]</scope>
    <source>
        <strain evidence="13 14">DSM 105466</strain>
    </source>
</reference>
<dbReference type="NCBIfam" id="TIGR02970">
    <property type="entry name" value="succ_dehyd_cytB"/>
    <property type="match status" value="1"/>
</dbReference>
<feature type="non-terminal residue" evidence="13">
    <location>
        <position position="189"/>
    </location>
</feature>
<dbReference type="PROSITE" id="PS01000">
    <property type="entry name" value="SDH_CYT_1"/>
    <property type="match status" value="1"/>
</dbReference>
<dbReference type="AlphaFoldDB" id="A0A3E2HDL5"/>
<evidence type="ECO:0000256" key="3">
    <source>
        <dbReference type="ARBA" id="ARBA00022617"/>
    </source>
</evidence>
<dbReference type="GO" id="GO:0046872">
    <property type="term" value="F:metal ion binding"/>
    <property type="evidence" value="ECO:0007669"/>
    <property type="project" value="UniProtKB-KW"/>
</dbReference>
<organism evidence="13 14">
    <name type="scientific">Scytalidium lignicola</name>
    <name type="common">Hyphomycete</name>
    <dbReference type="NCBI Taxonomy" id="5539"/>
    <lineage>
        <taxon>Eukaryota</taxon>
        <taxon>Fungi</taxon>
        <taxon>Dikarya</taxon>
        <taxon>Ascomycota</taxon>
        <taxon>Pezizomycotina</taxon>
        <taxon>Leotiomycetes</taxon>
        <taxon>Leotiomycetes incertae sedis</taxon>
        <taxon>Scytalidium</taxon>
    </lineage>
</organism>
<comment type="subcellular location">
    <subcellularLocation>
        <location evidence="1">Mitochondrion inner membrane</location>
        <topology evidence="1">Multi-pass membrane protein</topology>
    </subcellularLocation>
</comment>
<keyword evidence="6" id="KW-0999">Mitochondrion inner membrane</keyword>
<dbReference type="InterPro" id="IPR034804">
    <property type="entry name" value="SQR/QFR_C/D"/>
</dbReference>
<keyword evidence="8 12" id="KW-1133">Transmembrane helix</keyword>
<keyword evidence="7" id="KW-0809">Transit peptide</keyword>
<dbReference type="Proteomes" id="UP000258309">
    <property type="component" value="Unassembled WGS sequence"/>
</dbReference>
<evidence type="ECO:0000313" key="13">
    <source>
        <dbReference type="EMBL" id="RFU31504.1"/>
    </source>
</evidence>
<evidence type="ECO:0000256" key="6">
    <source>
        <dbReference type="ARBA" id="ARBA00022792"/>
    </source>
</evidence>
<dbReference type="PROSITE" id="PS01001">
    <property type="entry name" value="SDH_CYT_2"/>
    <property type="match status" value="1"/>
</dbReference>
<evidence type="ECO:0000256" key="8">
    <source>
        <dbReference type="ARBA" id="ARBA00022989"/>
    </source>
</evidence>
<proteinExistence type="inferred from homology"/>
<keyword evidence="9" id="KW-0408">Iron</keyword>
<keyword evidence="3" id="KW-0349">Heme</keyword>
<dbReference type="Pfam" id="PF01127">
    <property type="entry name" value="Sdh_cyt"/>
    <property type="match status" value="1"/>
</dbReference>
<dbReference type="InterPro" id="IPR018495">
    <property type="entry name" value="Succ_DH_cyt_bsu_CS"/>
</dbReference>
<gene>
    <name evidence="13" type="ORF">B7463_g4800</name>
</gene>
<name>A0A3E2HDL5_SCYLI</name>
<dbReference type="OrthoDB" id="588261at2759"/>
<keyword evidence="14" id="KW-1185">Reference proteome</keyword>
<dbReference type="InterPro" id="IPR014314">
    <property type="entry name" value="Succ_DH_cytb556"/>
</dbReference>
<evidence type="ECO:0000256" key="4">
    <source>
        <dbReference type="ARBA" id="ARBA00022692"/>
    </source>
</evidence>
<comment type="caution">
    <text evidence="13">The sequence shown here is derived from an EMBL/GenBank/DDBJ whole genome shotgun (WGS) entry which is preliminary data.</text>
</comment>
<evidence type="ECO:0000256" key="12">
    <source>
        <dbReference type="SAM" id="Phobius"/>
    </source>
</evidence>
<evidence type="ECO:0000256" key="11">
    <source>
        <dbReference type="ARBA" id="ARBA00023136"/>
    </source>
</evidence>
<dbReference type="EMBL" id="NCSJ02000074">
    <property type="protein sequence ID" value="RFU31504.1"/>
    <property type="molecule type" value="Genomic_DNA"/>
</dbReference>
<protein>
    <submittedName>
        <fullName evidence="13">Uncharacterized protein</fullName>
    </submittedName>
</protein>
<dbReference type="GO" id="GO:0005743">
    <property type="term" value="C:mitochondrial inner membrane"/>
    <property type="evidence" value="ECO:0007669"/>
    <property type="project" value="UniProtKB-SubCell"/>
</dbReference>
<feature type="transmembrane region" description="Helical" evidence="12">
    <location>
        <begin position="167"/>
        <end position="187"/>
    </location>
</feature>
<feature type="transmembrane region" description="Helical" evidence="12">
    <location>
        <begin position="89"/>
        <end position="113"/>
    </location>
</feature>
<dbReference type="InterPro" id="IPR000701">
    <property type="entry name" value="SuccDH_FuR_B_TM-su"/>
</dbReference>
<dbReference type="GO" id="GO:0006099">
    <property type="term" value="P:tricarboxylic acid cycle"/>
    <property type="evidence" value="ECO:0007669"/>
    <property type="project" value="InterPro"/>
</dbReference>
<dbReference type="OMA" id="LTWMLSG"/>
<evidence type="ECO:0000256" key="2">
    <source>
        <dbReference type="ARBA" id="ARBA00007244"/>
    </source>
</evidence>
<keyword evidence="10" id="KW-0496">Mitochondrion</keyword>
<evidence type="ECO:0000313" key="14">
    <source>
        <dbReference type="Proteomes" id="UP000258309"/>
    </source>
</evidence>
<feature type="non-terminal residue" evidence="13">
    <location>
        <position position="1"/>
    </location>
</feature>
<accession>A0A3E2HDL5</accession>
<dbReference type="GO" id="GO:0009055">
    <property type="term" value="F:electron transfer activity"/>
    <property type="evidence" value="ECO:0007669"/>
    <property type="project" value="InterPro"/>
</dbReference>
<dbReference type="Gene3D" id="1.20.1300.10">
    <property type="entry name" value="Fumarate reductase/succinate dehydrogenase, transmembrane subunit"/>
    <property type="match status" value="1"/>
</dbReference>
<feature type="transmembrane region" description="Helical" evidence="12">
    <location>
        <begin position="133"/>
        <end position="155"/>
    </location>
</feature>
<evidence type="ECO:0000256" key="1">
    <source>
        <dbReference type="ARBA" id="ARBA00004448"/>
    </source>
</evidence>
<dbReference type="GO" id="GO:0006121">
    <property type="term" value="P:mitochondrial electron transport, succinate to ubiquinone"/>
    <property type="evidence" value="ECO:0007669"/>
    <property type="project" value="TreeGrafter"/>
</dbReference>
<keyword evidence="5" id="KW-0479">Metal-binding</keyword>
<dbReference type="PANTHER" id="PTHR10978">
    <property type="entry name" value="SUCCINATE DEHYDROGENASE CYTOCHROME B560 SUBUNIT"/>
    <property type="match status" value="1"/>
</dbReference>
<evidence type="ECO:0000256" key="9">
    <source>
        <dbReference type="ARBA" id="ARBA00023004"/>
    </source>
</evidence>
<dbReference type="STRING" id="5539.A0A3E2HDL5"/>
<comment type="similarity">
    <text evidence="2">Belongs to the cytochrome b560 family.</text>
</comment>
<keyword evidence="4 12" id="KW-0812">Transmembrane</keyword>
<evidence type="ECO:0000256" key="10">
    <source>
        <dbReference type="ARBA" id="ARBA00023128"/>
    </source>
</evidence>